<keyword evidence="1" id="KW-1133">Transmembrane helix</keyword>
<protein>
    <submittedName>
        <fullName evidence="2">Cytochrome b6-f complex subunit 6</fullName>
    </submittedName>
</protein>
<dbReference type="Proteomes" id="UP001302329">
    <property type="component" value="Unassembled WGS sequence"/>
</dbReference>
<keyword evidence="3" id="KW-1185">Reference proteome</keyword>
<keyword evidence="1" id="KW-0812">Transmembrane</keyword>
<name>A0ABU5SY10_9CYAN</name>
<dbReference type="RefSeq" id="WP_323357367.1">
    <property type="nucleotide sequence ID" value="NZ_JAYGHY010000047.1"/>
</dbReference>
<reference evidence="2 3" key="1">
    <citation type="submission" date="2023-12" db="EMBL/GenBank/DDBJ databases">
        <title>Baltic Sea Cyanobacteria.</title>
        <authorList>
            <person name="Delbaje E."/>
            <person name="Fewer D.P."/>
            <person name="Shishido T.K."/>
        </authorList>
    </citation>
    <scope>NUCLEOTIDE SEQUENCE [LARGE SCALE GENOMIC DNA]</scope>
    <source>
        <strain evidence="2 3">UHCC 0281</strain>
    </source>
</reference>
<evidence type="ECO:0000313" key="2">
    <source>
        <dbReference type="EMBL" id="MEA5443371.1"/>
    </source>
</evidence>
<feature type="transmembrane region" description="Helical" evidence="1">
    <location>
        <begin position="6"/>
        <end position="33"/>
    </location>
</feature>
<keyword evidence="1" id="KW-0472">Membrane</keyword>
<comment type="caution">
    <text evidence="2">The sequence shown here is derived from an EMBL/GenBank/DDBJ whole genome shotgun (WGS) entry which is preliminary data.</text>
</comment>
<sequence length="39" mass="3888">MIPFLAAAAVGVVMYLALVGGGLTAAFLATVVLKGVRLI</sequence>
<proteinExistence type="predicted"/>
<accession>A0ABU5SY10</accession>
<evidence type="ECO:0000256" key="1">
    <source>
        <dbReference type="SAM" id="Phobius"/>
    </source>
</evidence>
<organism evidence="2 3">
    <name type="scientific">Cyanobium gracile UHCC 0281</name>
    <dbReference type="NCBI Taxonomy" id="3110309"/>
    <lineage>
        <taxon>Bacteria</taxon>
        <taxon>Bacillati</taxon>
        <taxon>Cyanobacteriota</taxon>
        <taxon>Cyanophyceae</taxon>
        <taxon>Synechococcales</taxon>
        <taxon>Prochlorococcaceae</taxon>
        <taxon>Cyanobium</taxon>
    </lineage>
</organism>
<gene>
    <name evidence="2" type="ORF">VB739_12470</name>
</gene>
<dbReference type="EMBL" id="JAYGHY010000047">
    <property type="protein sequence ID" value="MEA5443371.1"/>
    <property type="molecule type" value="Genomic_DNA"/>
</dbReference>
<evidence type="ECO:0000313" key="3">
    <source>
        <dbReference type="Proteomes" id="UP001302329"/>
    </source>
</evidence>